<name>A0A167YKS3_9HYPO</name>
<comment type="caution">
    <text evidence="2">The sequence shown here is derived from an EMBL/GenBank/DDBJ whole genome shotgun (WGS) entry which is preliminary data.</text>
</comment>
<proteinExistence type="predicted"/>
<dbReference type="EMBL" id="AZGY01000018">
    <property type="protein sequence ID" value="KZZ91472.1"/>
    <property type="molecule type" value="Genomic_DNA"/>
</dbReference>
<evidence type="ECO:0000313" key="3">
    <source>
        <dbReference type="Proteomes" id="UP000078544"/>
    </source>
</evidence>
<gene>
    <name evidence="2" type="ORF">AAL_06708</name>
</gene>
<reference evidence="2 3" key="1">
    <citation type="journal article" date="2016" name="Genome Biol. Evol.">
        <title>Divergent and convergent evolution of fungal pathogenicity.</title>
        <authorList>
            <person name="Shang Y."/>
            <person name="Xiao G."/>
            <person name="Zheng P."/>
            <person name="Cen K."/>
            <person name="Zhan S."/>
            <person name="Wang C."/>
        </authorList>
    </citation>
    <scope>NUCLEOTIDE SEQUENCE [LARGE SCALE GENOMIC DNA]</scope>
    <source>
        <strain evidence="2 3">RCEF 2490</strain>
    </source>
</reference>
<sequence length="232" mass="24978">MNPCAFRTTSRHQLSHIHIIRYQPASRPESFAQQDEATSSEMRVPAAFSILCAVLAVQAAPQSAEIHVQALSSPASAPLLLAEISYDLASLGSSSVISYDAPDIPESSKHIRIGVYDRSTKTWTSGTTLASTENFAKGYSPTIMVNVDSRGDVLSASIKGVQIDAGQTRDFGPKVLVLTEGKGAQPVLNKPVVLTEGKQVEVEEKTFLQKYWWMIGIAVFIALSGGGGEEKR</sequence>
<keyword evidence="1" id="KW-0812">Transmembrane</keyword>
<feature type="transmembrane region" description="Helical" evidence="1">
    <location>
        <begin position="211"/>
        <end position="228"/>
    </location>
</feature>
<accession>A0A167YKS3</accession>
<protein>
    <recommendedName>
        <fullName evidence="4">Cyclin-dependent protein kinase regulator pho80</fullName>
    </recommendedName>
</protein>
<keyword evidence="1" id="KW-0472">Membrane</keyword>
<dbReference type="AlphaFoldDB" id="A0A167YKS3"/>
<keyword evidence="3" id="KW-1185">Reference proteome</keyword>
<evidence type="ECO:0008006" key="4">
    <source>
        <dbReference type="Google" id="ProtNLM"/>
    </source>
</evidence>
<dbReference type="PANTHER" id="PTHR39219:SF1">
    <property type="entry name" value="ER MEMBRANE PROTEIN COMPLEX SUBUNIT 10"/>
    <property type="match status" value="1"/>
</dbReference>
<evidence type="ECO:0000313" key="2">
    <source>
        <dbReference type="EMBL" id="KZZ91472.1"/>
    </source>
</evidence>
<dbReference type="OrthoDB" id="1894652at2759"/>
<keyword evidence="1" id="KW-1133">Transmembrane helix</keyword>
<evidence type="ECO:0000256" key="1">
    <source>
        <dbReference type="SAM" id="Phobius"/>
    </source>
</evidence>
<organism evidence="2 3">
    <name type="scientific">Moelleriella libera RCEF 2490</name>
    <dbReference type="NCBI Taxonomy" id="1081109"/>
    <lineage>
        <taxon>Eukaryota</taxon>
        <taxon>Fungi</taxon>
        <taxon>Dikarya</taxon>
        <taxon>Ascomycota</taxon>
        <taxon>Pezizomycotina</taxon>
        <taxon>Sordariomycetes</taxon>
        <taxon>Hypocreomycetidae</taxon>
        <taxon>Hypocreales</taxon>
        <taxon>Clavicipitaceae</taxon>
        <taxon>Moelleriella</taxon>
    </lineage>
</organism>
<dbReference type="PANTHER" id="PTHR39219">
    <property type="entry name" value="ER MEMBRANE PROTEIN COMPLEX SUBUNIT 10"/>
    <property type="match status" value="1"/>
</dbReference>
<dbReference type="Proteomes" id="UP000078544">
    <property type="component" value="Unassembled WGS sequence"/>
</dbReference>
<dbReference type="STRING" id="1081109.A0A167YKS3"/>